<dbReference type="Gene3D" id="3.40.50.150">
    <property type="entry name" value="Vaccinia Virus protein VP39"/>
    <property type="match status" value="1"/>
</dbReference>
<keyword evidence="2" id="KW-0808">Transferase</keyword>
<dbReference type="CDD" id="cd02440">
    <property type="entry name" value="AdoMet_MTases"/>
    <property type="match status" value="1"/>
</dbReference>
<dbReference type="PANTHER" id="PTHR43591">
    <property type="entry name" value="METHYLTRANSFERASE"/>
    <property type="match status" value="1"/>
</dbReference>
<dbReference type="PANTHER" id="PTHR43591:SF24">
    <property type="entry name" value="2-METHOXY-6-POLYPRENYL-1,4-BENZOQUINOL METHYLASE, MITOCHONDRIAL"/>
    <property type="match status" value="1"/>
</dbReference>
<gene>
    <name evidence="2" type="ORF">GLRG_10260</name>
</gene>
<dbReference type="AlphaFoldDB" id="E3QW82"/>
<dbReference type="STRING" id="645133.E3QW82"/>
<sequence length="330" mass="36786">MQETHIVAEADDFEDDGTQYEESSVASLTASIREHRAENGRTYHSMSAGKYNYPNDERENDRLDFQHEIWHLTLDGELAVAPAHKTAKRVLDMGTGTGVWAIDYADAFPSAEVIGVDLSPTQAEWTPPNCVFEIDDLEKDWTWTKSFDYIFCRTMEGSFADPAAVIQKAYKGLAPGGWFEAGGFVLPLGCDDGTLVEGSPLHQWQELMVEAGNKIGRSIESPAKYTEAMEDAGFVDITVKKYIWPLNSWPKDANLKEIGKWHNVNLDMGLEALSLALFTRALGWTKEEVLVLCAGARNDLKNRNIHAYWNVQVTYARKPETAVGEDATSA</sequence>
<dbReference type="RefSeq" id="XP_008099136.1">
    <property type="nucleotide sequence ID" value="XM_008100945.1"/>
</dbReference>
<organism evidence="3">
    <name type="scientific">Colletotrichum graminicola (strain M1.001 / M2 / FGSC 10212)</name>
    <name type="common">Maize anthracnose fungus</name>
    <name type="synonym">Glomerella graminicola</name>
    <dbReference type="NCBI Taxonomy" id="645133"/>
    <lineage>
        <taxon>Eukaryota</taxon>
        <taxon>Fungi</taxon>
        <taxon>Dikarya</taxon>
        <taxon>Ascomycota</taxon>
        <taxon>Pezizomycotina</taxon>
        <taxon>Sordariomycetes</taxon>
        <taxon>Hypocreomycetidae</taxon>
        <taxon>Glomerellales</taxon>
        <taxon>Glomerellaceae</taxon>
        <taxon>Colletotrichum</taxon>
        <taxon>Colletotrichum graminicola species complex</taxon>
    </lineage>
</organism>
<dbReference type="OrthoDB" id="2013972at2759"/>
<dbReference type="InterPro" id="IPR029063">
    <property type="entry name" value="SAM-dependent_MTases_sf"/>
</dbReference>
<evidence type="ECO:0000256" key="1">
    <source>
        <dbReference type="ARBA" id="ARBA00038158"/>
    </source>
</evidence>
<name>E3QW82_COLGM</name>
<dbReference type="GO" id="GO:0032259">
    <property type="term" value="P:methylation"/>
    <property type="evidence" value="ECO:0007669"/>
    <property type="project" value="UniProtKB-KW"/>
</dbReference>
<accession>E3QW82</accession>
<evidence type="ECO:0000313" key="2">
    <source>
        <dbReference type="EMBL" id="EFQ35116.1"/>
    </source>
</evidence>
<keyword evidence="3" id="KW-1185">Reference proteome</keyword>
<dbReference type="GeneID" id="24415625"/>
<dbReference type="VEuPathDB" id="FungiDB:GLRG_10260"/>
<dbReference type="GO" id="GO:0008168">
    <property type="term" value="F:methyltransferase activity"/>
    <property type="evidence" value="ECO:0007669"/>
    <property type="project" value="UniProtKB-KW"/>
</dbReference>
<reference evidence="3" key="1">
    <citation type="journal article" date="2012" name="Nat. Genet.">
        <title>Lifestyle transitions in plant pathogenic Colletotrichum fungi deciphered by genome and transcriptome analyses.</title>
        <authorList>
            <person name="O'Connell R.J."/>
            <person name="Thon M.R."/>
            <person name="Hacquard S."/>
            <person name="Amyotte S.G."/>
            <person name="Kleemann J."/>
            <person name="Torres M.F."/>
            <person name="Damm U."/>
            <person name="Buiate E.A."/>
            <person name="Epstein L."/>
            <person name="Alkan N."/>
            <person name="Altmueller J."/>
            <person name="Alvarado-Balderrama L."/>
            <person name="Bauser C.A."/>
            <person name="Becker C."/>
            <person name="Birren B.W."/>
            <person name="Chen Z."/>
            <person name="Choi J."/>
            <person name="Crouch J.A."/>
            <person name="Duvick J.P."/>
            <person name="Farman M.A."/>
            <person name="Gan P."/>
            <person name="Heiman D."/>
            <person name="Henrissat B."/>
            <person name="Howard R.J."/>
            <person name="Kabbage M."/>
            <person name="Koch C."/>
            <person name="Kracher B."/>
            <person name="Kubo Y."/>
            <person name="Law A.D."/>
            <person name="Lebrun M.-H."/>
            <person name="Lee Y.-H."/>
            <person name="Miyara I."/>
            <person name="Moore N."/>
            <person name="Neumann U."/>
            <person name="Nordstroem K."/>
            <person name="Panaccione D.G."/>
            <person name="Panstruga R."/>
            <person name="Place M."/>
            <person name="Proctor R.H."/>
            <person name="Prusky D."/>
            <person name="Rech G."/>
            <person name="Reinhardt R."/>
            <person name="Rollins J.A."/>
            <person name="Rounsley S."/>
            <person name="Schardl C.L."/>
            <person name="Schwartz D.C."/>
            <person name="Shenoy N."/>
            <person name="Shirasu K."/>
            <person name="Sikhakolli U.R."/>
            <person name="Stueber K."/>
            <person name="Sukno S.A."/>
            <person name="Sweigard J.A."/>
            <person name="Takano Y."/>
            <person name="Takahara H."/>
            <person name="Trail F."/>
            <person name="van der Does H.C."/>
            <person name="Voll L.M."/>
            <person name="Will I."/>
            <person name="Young S."/>
            <person name="Zeng Q."/>
            <person name="Zhang J."/>
            <person name="Zhou S."/>
            <person name="Dickman M.B."/>
            <person name="Schulze-Lefert P."/>
            <person name="Ver Loren van Themaat E."/>
            <person name="Ma L.-J."/>
            <person name="Vaillancourt L.J."/>
        </authorList>
    </citation>
    <scope>NUCLEOTIDE SEQUENCE [LARGE SCALE GENOMIC DNA]</scope>
    <source>
        <strain evidence="3">M1.001 / M2 / FGSC 10212</strain>
    </source>
</reference>
<dbReference type="eggNOG" id="ENOG502QSKG">
    <property type="taxonomic scope" value="Eukaryota"/>
</dbReference>
<dbReference type="SUPFAM" id="SSF53335">
    <property type="entry name" value="S-adenosyl-L-methionine-dependent methyltransferases"/>
    <property type="match status" value="1"/>
</dbReference>
<proteinExistence type="inferred from homology"/>
<dbReference type="Pfam" id="PF13489">
    <property type="entry name" value="Methyltransf_23"/>
    <property type="match status" value="1"/>
</dbReference>
<protein>
    <submittedName>
        <fullName evidence="2">Methyltransferase domain-containing protein</fullName>
    </submittedName>
</protein>
<dbReference type="EMBL" id="GG697388">
    <property type="protein sequence ID" value="EFQ35116.1"/>
    <property type="molecule type" value="Genomic_DNA"/>
</dbReference>
<comment type="similarity">
    <text evidence="1">Belongs to the methyltransferase superfamily. LaeA methyltransferase family.</text>
</comment>
<dbReference type="Proteomes" id="UP000008782">
    <property type="component" value="Unassembled WGS sequence"/>
</dbReference>
<dbReference type="HOGENOM" id="CLU_010595_1_2_1"/>
<keyword evidence="2" id="KW-0489">Methyltransferase</keyword>
<evidence type="ECO:0000313" key="3">
    <source>
        <dbReference type="Proteomes" id="UP000008782"/>
    </source>
</evidence>